<name>A0A0A9GJN0_ARUDO</name>
<protein>
    <submittedName>
        <fullName evidence="1">Uncharacterized protein</fullName>
    </submittedName>
</protein>
<dbReference type="AlphaFoldDB" id="A0A0A9GJN0"/>
<accession>A0A0A9GJN0</accession>
<sequence>MSVLYFDPLYEVPDRTLIHFQPVICTASLGFIELPLCAMCIASLGDLNISEVCSHD</sequence>
<proteinExistence type="predicted"/>
<organism evidence="1">
    <name type="scientific">Arundo donax</name>
    <name type="common">Giant reed</name>
    <name type="synonym">Donax arundinaceus</name>
    <dbReference type="NCBI Taxonomy" id="35708"/>
    <lineage>
        <taxon>Eukaryota</taxon>
        <taxon>Viridiplantae</taxon>
        <taxon>Streptophyta</taxon>
        <taxon>Embryophyta</taxon>
        <taxon>Tracheophyta</taxon>
        <taxon>Spermatophyta</taxon>
        <taxon>Magnoliopsida</taxon>
        <taxon>Liliopsida</taxon>
        <taxon>Poales</taxon>
        <taxon>Poaceae</taxon>
        <taxon>PACMAD clade</taxon>
        <taxon>Arundinoideae</taxon>
        <taxon>Arundineae</taxon>
        <taxon>Arundo</taxon>
    </lineage>
</organism>
<reference evidence="1" key="2">
    <citation type="journal article" date="2015" name="Data Brief">
        <title>Shoot transcriptome of the giant reed, Arundo donax.</title>
        <authorList>
            <person name="Barrero R.A."/>
            <person name="Guerrero F.D."/>
            <person name="Moolhuijzen P."/>
            <person name="Goolsby J.A."/>
            <person name="Tidwell J."/>
            <person name="Bellgard S.E."/>
            <person name="Bellgard M.I."/>
        </authorList>
    </citation>
    <scope>NUCLEOTIDE SEQUENCE</scope>
    <source>
        <tissue evidence="1">Shoot tissue taken approximately 20 cm above the soil surface</tissue>
    </source>
</reference>
<reference evidence="1" key="1">
    <citation type="submission" date="2014-09" db="EMBL/GenBank/DDBJ databases">
        <authorList>
            <person name="Magalhaes I.L.F."/>
            <person name="Oliveira U."/>
            <person name="Santos F.R."/>
            <person name="Vidigal T.H.D.A."/>
            <person name="Brescovit A.D."/>
            <person name="Santos A.J."/>
        </authorList>
    </citation>
    <scope>NUCLEOTIDE SEQUENCE</scope>
    <source>
        <tissue evidence="1">Shoot tissue taken approximately 20 cm above the soil surface</tissue>
    </source>
</reference>
<dbReference type="EMBL" id="GBRH01173219">
    <property type="protein sequence ID" value="JAE24677.1"/>
    <property type="molecule type" value="Transcribed_RNA"/>
</dbReference>
<evidence type="ECO:0000313" key="1">
    <source>
        <dbReference type="EMBL" id="JAE24677.1"/>
    </source>
</evidence>